<dbReference type="Proteomes" id="UP000198902">
    <property type="component" value="Unassembled WGS sequence"/>
</dbReference>
<reference evidence="3" key="1">
    <citation type="submission" date="2015-03" db="EMBL/GenBank/DDBJ databases">
        <authorList>
            <person name="Urmite Genomes"/>
        </authorList>
    </citation>
    <scope>NUCLEOTIDE SEQUENCE [LARGE SCALE GENOMIC DNA]</scope>
    <source>
        <strain evidence="3">Arc-Hr</strain>
    </source>
</reference>
<organism evidence="2 3">
    <name type="scientific">Haloferax massiliensis</name>
    <dbReference type="NCBI Taxonomy" id="1476858"/>
    <lineage>
        <taxon>Archaea</taxon>
        <taxon>Methanobacteriati</taxon>
        <taxon>Methanobacteriota</taxon>
        <taxon>Stenosarchaea group</taxon>
        <taxon>Halobacteria</taxon>
        <taxon>Halobacteriales</taxon>
        <taxon>Haloferacaceae</taxon>
        <taxon>Haloferax</taxon>
    </lineage>
</organism>
<dbReference type="AlphaFoldDB" id="A0A0D6JS60"/>
<name>A0A0D6JS60_9EURY</name>
<keyword evidence="1" id="KW-0812">Transmembrane</keyword>
<gene>
    <name evidence="2" type="ORF">BN996_02167</name>
</gene>
<proteinExistence type="predicted"/>
<evidence type="ECO:0000256" key="1">
    <source>
        <dbReference type="SAM" id="Phobius"/>
    </source>
</evidence>
<dbReference type="EMBL" id="CSTE01000002">
    <property type="protein sequence ID" value="CQR50684.1"/>
    <property type="molecule type" value="Genomic_DNA"/>
</dbReference>
<keyword evidence="1" id="KW-1133">Transmembrane helix</keyword>
<dbReference type="RefSeq" id="WP_167344126.1">
    <property type="nucleotide sequence ID" value="NZ_CABLRR010000002.1"/>
</dbReference>
<protein>
    <submittedName>
        <fullName evidence="2">Uncharacterized protein</fullName>
    </submittedName>
</protein>
<evidence type="ECO:0000313" key="2">
    <source>
        <dbReference type="EMBL" id="CQR50684.1"/>
    </source>
</evidence>
<evidence type="ECO:0000313" key="3">
    <source>
        <dbReference type="Proteomes" id="UP000198902"/>
    </source>
</evidence>
<accession>A0A0D6JS60</accession>
<sequence length="47" mass="5268">MLDSLSLFSLFLYGAIALLAAGFWAWLLGSYVFGWRSPLEAVEAREE</sequence>
<keyword evidence="1" id="KW-0472">Membrane</keyword>
<keyword evidence="3" id="KW-1185">Reference proteome</keyword>
<feature type="transmembrane region" description="Helical" evidence="1">
    <location>
        <begin position="7"/>
        <end position="27"/>
    </location>
</feature>